<dbReference type="CDD" id="cd17470">
    <property type="entry name" value="T3SS_Flik_C"/>
    <property type="match status" value="1"/>
</dbReference>
<evidence type="ECO:0000256" key="1">
    <source>
        <dbReference type="SAM" id="MobiDB-lite"/>
    </source>
</evidence>
<evidence type="ECO:0000313" key="3">
    <source>
        <dbReference type="EMBL" id="OGB89223.1"/>
    </source>
</evidence>
<comment type="caution">
    <text evidence="3">The sequence shown here is derived from an EMBL/GenBank/DDBJ whole genome shotgun (WGS) entry which is preliminary data.</text>
</comment>
<feature type="region of interest" description="Disordered" evidence="1">
    <location>
        <begin position="17"/>
        <end position="39"/>
    </location>
</feature>
<dbReference type="InterPro" id="IPR021136">
    <property type="entry name" value="Flagellar_hook_control-like_C"/>
</dbReference>
<dbReference type="Pfam" id="PF02120">
    <property type="entry name" value="Flg_hook"/>
    <property type="match status" value="1"/>
</dbReference>
<dbReference type="EMBL" id="METM01000028">
    <property type="protein sequence ID" value="OGB89223.1"/>
    <property type="molecule type" value="Genomic_DNA"/>
</dbReference>
<accession>A0A1F4PZM4</accession>
<gene>
    <name evidence="3" type="ORF">A2625_05015</name>
</gene>
<feature type="compositionally biased region" description="Polar residues" evidence="1">
    <location>
        <begin position="17"/>
        <end position="35"/>
    </location>
</feature>
<proteinExistence type="predicted"/>
<dbReference type="Gene3D" id="3.30.750.140">
    <property type="match status" value="1"/>
</dbReference>
<dbReference type="AlphaFoldDB" id="A0A1F4PZM4"/>
<dbReference type="Proteomes" id="UP000178724">
    <property type="component" value="Unassembled WGS sequence"/>
</dbReference>
<protein>
    <recommendedName>
        <fullName evidence="2">Flagellar hook-length control protein-like C-terminal domain-containing protein</fullName>
    </recommendedName>
</protein>
<evidence type="ECO:0000259" key="2">
    <source>
        <dbReference type="Pfam" id="PF02120"/>
    </source>
</evidence>
<name>A0A1F4PZM4_UNCSA</name>
<feature type="domain" description="Flagellar hook-length control protein-like C-terminal" evidence="2">
    <location>
        <begin position="172"/>
        <end position="248"/>
    </location>
</feature>
<organism evidence="3 4">
    <name type="scientific">candidate division WOR-1 bacterium RIFCSPHIGHO2_01_FULL_53_15</name>
    <dbReference type="NCBI Taxonomy" id="1802564"/>
    <lineage>
        <taxon>Bacteria</taxon>
        <taxon>Bacillati</taxon>
        <taxon>Saganbacteria</taxon>
    </lineage>
</organism>
<reference evidence="3 4" key="1">
    <citation type="journal article" date="2016" name="Nat. Commun.">
        <title>Thousands of microbial genomes shed light on interconnected biogeochemical processes in an aquifer system.</title>
        <authorList>
            <person name="Anantharaman K."/>
            <person name="Brown C.T."/>
            <person name="Hug L.A."/>
            <person name="Sharon I."/>
            <person name="Castelle C.J."/>
            <person name="Probst A.J."/>
            <person name="Thomas B.C."/>
            <person name="Singh A."/>
            <person name="Wilkins M.J."/>
            <person name="Karaoz U."/>
            <person name="Brodie E.L."/>
            <person name="Williams K.H."/>
            <person name="Hubbard S.S."/>
            <person name="Banfield J.F."/>
        </authorList>
    </citation>
    <scope>NUCLEOTIDE SEQUENCE [LARGE SCALE GENOMIC DNA]</scope>
</reference>
<evidence type="ECO:0000313" key="4">
    <source>
        <dbReference type="Proteomes" id="UP000178724"/>
    </source>
</evidence>
<dbReference type="InterPro" id="IPR038610">
    <property type="entry name" value="FliK-like_C_sf"/>
</dbReference>
<sequence>MNNIDITESRLLALRSSQNANEGGSQENRSQNSLDRSFEEKLKSEQARLGLMFSPFAQLNLFFSSPLAMNFVQSEPDNENTAERTFYQRSGLNLSKPPGSDETRFDQRLTPQIFESVSLRPLNKLIFQDMLNRANLLVPNLAAQPLFNQAFLAGRLQPKLDLQFLIDQILEQVKLVKGKGKTELSLTLKPENLGEIFLQLTSLAGKVSILISASPETRKLIDASKEELARALKKSRINLDRITIEEAKKNA</sequence>